<feature type="coiled-coil region" evidence="1">
    <location>
        <begin position="164"/>
        <end position="233"/>
    </location>
</feature>
<proteinExistence type="predicted"/>
<feature type="domain" description="Transglycosylase SLT" evidence="3">
    <location>
        <begin position="313"/>
        <end position="361"/>
    </location>
</feature>
<organism evidence="4">
    <name type="scientific">uncultured Rubrobacteraceae bacterium</name>
    <dbReference type="NCBI Taxonomy" id="349277"/>
    <lineage>
        <taxon>Bacteria</taxon>
        <taxon>Bacillati</taxon>
        <taxon>Actinomycetota</taxon>
        <taxon>Rubrobacteria</taxon>
        <taxon>Rubrobacterales</taxon>
        <taxon>Rubrobacteraceae</taxon>
        <taxon>environmental samples</taxon>
    </lineage>
</organism>
<keyword evidence="2" id="KW-0732">Signal</keyword>
<dbReference type="AlphaFoldDB" id="A0A6J4SJ71"/>
<dbReference type="InterPro" id="IPR031304">
    <property type="entry name" value="SLT_2"/>
</dbReference>
<evidence type="ECO:0000256" key="2">
    <source>
        <dbReference type="SAM" id="SignalP"/>
    </source>
</evidence>
<dbReference type="EMBL" id="CADCVM010000258">
    <property type="protein sequence ID" value="CAA9500491.1"/>
    <property type="molecule type" value="Genomic_DNA"/>
</dbReference>
<name>A0A6J4SJ71_9ACTN</name>
<sequence>MGRRLAMWVLAGGALLVSSAGIAGAQGASQEQYADRGAEAPAGGIPSLEGRVAEQDAALEARISDISEVGEDLRETQAEMDGAATRAGELREQTRELEQKLAAQKESYRQSKASYEDRARAAYQGRNLEGLGALIDGWLGSGRGATGGQLTGVARVLVDGRQDLEAYEESRETLEGMVRQISQKEKDYRAAIDEQRASAEELRSREADLDESIAELRSDRDRTATRLRELEETERARIQRSRAATGGGTAGKGYQLGVARDEIIARPVAPMPKREYVELYKEAAKEYGFGRDWYVLAAVGQVESNHGQNMGPSSAGAMGPMQFLPSTWAASGVDGNGDGNANIMDPEDAIPAAAGYLKEGGAPRDWYAALYSYNHADWYVKKVFAVAEAYRRLAKDERVEPYI</sequence>
<feature type="chain" id="PRO_5026770829" evidence="2">
    <location>
        <begin position="26"/>
        <end position="403"/>
    </location>
</feature>
<feature type="coiled-coil region" evidence="1">
    <location>
        <begin position="73"/>
        <end position="107"/>
    </location>
</feature>
<dbReference type="GO" id="GO:0008933">
    <property type="term" value="F:peptidoglycan lytic transglycosylase activity"/>
    <property type="evidence" value="ECO:0007669"/>
    <property type="project" value="TreeGrafter"/>
</dbReference>
<evidence type="ECO:0000256" key="1">
    <source>
        <dbReference type="SAM" id="Coils"/>
    </source>
</evidence>
<feature type="signal peptide" evidence="2">
    <location>
        <begin position="1"/>
        <end position="25"/>
    </location>
</feature>
<dbReference type="Pfam" id="PF13406">
    <property type="entry name" value="SLT_2"/>
    <property type="match status" value="1"/>
</dbReference>
<dbReference type="InterPro" id="IPR023346">
    <property type="entry name" value="Lysozyme-like_dom_sf"/>
</dbReference>
<evidence type="ECO:0000313" key="4">
    <source>
        <dbReference type="EMBL" id="CAA9500491.1"/>
    </source>
</evidence>
<protein>
    <submittedName>
        <fullName evidence="4">GH23</fullName>
    </submittedName>
</protein>
<evidence type="ECO:0000259" key="3">
    <source>
        <dbReference type="Pfam" id="PF13406"/>
    </source>
</evidence>
<dbReference type="InterPro" id="IPR043426">
    <property type="entry name" value="MltB-like"/>
</dbReference>
<dbReference type="PANTHER" id="PTHR30163">
    <property type="entry name" value="MEMBRANE-BOUND LYTIC MUREIN TRANSGLYCOSYLASE B"/>
    <property type="match status" value="1"/>
</dbReference>
<dbReference type="PANTHER" id="PTHR30163:SF8">
    <property type="entry name" value="LYTIC MUREIN TRANSGLYCOSYLASE"/>
    <property type="match status" value="1"/>
</dbReference>
<dbReference type="SUPFAM" id="SSF53955">
    <property type="entry name" value="Lysozyme-like"/>
    <property type="match status" value="1"/>
</dbReference>
<accession>A0A6J4SJ71</accession>
<keyword evidence="1" id="KW-0175">Coiled coil</keyword>
<reference evidence="4" key="1">
    <citation type="submission" date="2020-02" db="EMBL/GenBank/DDBJ databases">
        <authorList>
            <person name="Meier V. D."/>
        </authorList>
    </citation>
    <scope>NUCLEOTIDE SEQUENCE</scope>
    <source>
        <strain evidence="4">AVDCRST_MAG05</strain>
    </source>
</reference>
<gene>
    <name evidence="4" type="ORF">AVDCRST_MAG05-2411</name>
</gene>
<dbReference type="GO" id="GO:0009253">
    <property type="term" value="P:peptidoglycan catabolic process"/>
    <property type="evidence" value="ECO:0007669"/>
    <property type="project" value="TreeGrafter"/>
</dbReference>
<dbReference type="Gene3D" id="1.10.530.10">
    <property type="match status" value="1"/>
</dbReference>
<dbReference type="CDD" id="cd13399">
    <property type="entry name" value="Slt35-like"/>
    <property type="match status" value="1"/>
</dbReference>